<evidence type="ECO:0000256" key="5">
    <source>
        <dbReference type="SAM" id="MobiDB-lite"/>
    </source>
</evidence>
<feature type="domain" description="Armadillo-like helical" evidence="6">
    <location>
        <begin position="480"/>
        <end position="739"/>
    </location>
</feature>
<comment type="caution">
    <text evidence="7">The sequence shown here is derived from an EMBL/GenBank/DDBJ whole genome shotgun (WGS) entry which is preliminary data.</text>
</comment>
<feature type="region of interest" description="Disordered" evidence="5">
    <location>
        <begin position="89"/>
        <end position="150"/>
    </location>
</feature>
<protein>
    <recommendedName>
        <fullName evidence="6">Armadillo-like helical domain-containing protein</fullName>
    </recommendedName>
</protein>
<dbReference type="Proteomes" id="UP001642406">
    <property type="component" value="Unassembled WGS sequence"/>
</dbReference>
<evidence type="ECO:0000313" key="7">
    <source>
        <dbReference type="EMBL" id="CAK7234635.1"/>
    </source>
</evidence>
<keyword evidence="3" id="KW-1133">Transmembrane helix</keyword>
<evidence type="ECO:0000313" key="8">
    <source>
        <dbReference type="Proteomes" id="UP001642406"/>
    </source>
</evidence>
<comment type="subcellular location">
    <subcellularLocation>
        <location evidence="1">Membrane</location>
    </subcellularLocation>
</comment>
<accession>A0ABP0CUJ2</accession>
<dbReference type="InterPro" id="IPR039868">
    <property type="entry name" value="ARMD3-like"/>
</dbReference>
<evidence type="ECO:0000259" key="6">
    <source>
        <dbReference type="SMART" id="SM01158"/>
    </source>
</evidence>
<sequence length="743" mass="80294">MEQSPLTHQPRPEVFQPKIVQLYDELFDHPDHLPNDGFWAEFFLLRPDRRALRERLHDLTAGDLLSLEVQTRQLFLRAVGVLLAGSGSPAAGGSNGTNGHRRNGSASGPAAGRSISRPNGGLSRTPTNGSHHASPPPLAPPSFSSPSSPAAVENTLATLATFLSAMLAKKYNNPSSDVIDLLAGLDRVDAVLSDFVAALDQLLRYGKTPAIRRLAVQVALAVTAGAYQTTLLTYFIQRDLFPSITKVISDAPDTSVPPFTLVGLLANYNKFEFQNPYQLRLNDFVNDQAIHTILWGVGDACRSLRTQYIDIQEDLPEGWTLSNTLGMIGLGGSNKTPPKPVYDAETAKTVFAALPGDDAAVLLGTYDFTHANKLFCFSLVTLGARPAAPASKDKGAAAPQPSTTSSPHSTEPPIASFISLTSYLLQHAHRSPRATLYAHLSLMVFRLLVEDPALCKRLCSSDEDARVAVRLCRQRAPHLPLVKTPRPLAASILDAMVDGITHNLRRRLDIGLYTLLVGILLRIVAHLSRTRTRLAYAHWSDLFRALLGLVRFLNTYAADLRGPVSSTPLSASTSTAPSTSSQQLDTLVDHVVNLLALSLSAGEAFLPTPAAYDDLFYKVVESGEVLTKFRDTYQLNTHLGSGGRPTNSIDTLLSVNAHYKQLLAEGAKGGKGGRVKGLSSSSSTLTSLQVAEVIKQGYETLSIQASAGLDGWEKYREADERTLLKRVARTAVADVKHKVEADV</sequence>
<name>A0ABP0CUJ2_9PEZI</name>
<dbReference type="InterPro" id="IPR013636">
    <property type="entry name" value="ARMH3_C"/>
</dbReference>
<reference evidence="7 8" key="1">
    <citation type="submission" date="2024-01" db="EMBL/GenBank/DDBJ databases">
        <authorList>
            <person name="Allen C."/>
            <person name="Tagirdzhanova G."/>
        </authorList>
    </citation>
    <scope>NUCLEOTIDE SEQUENCE [LARGE SCALE GENOMIC DNA]</scope>
</reference>
<evidence type="ECO:0000256" key="3">
    <source>
        <dbReference type="ARBA" id="ARBA00022989"/>
    </source>
</evidence>
<evidence type="ECO:0000256" key="1">
    <source>
        <dbReference type="ARBA" id="ARBA00004370"/>
    </source>
</evidence>
<feature type="compositionally biased region" description="Low complexity" evidence="5">
    <location>
        <begin position="141"/>
        <end position="150"/>
    </location>
</feature>
<feature type="region of interest" description="Disordered" evidence="5">
    <location>
        <begin position="390"/>
        <end position="412"/>
    </location>
</feature>
<dbReference type="PANTHER" id="PTHR13608:SF3">
    <property type="entry name" value="ARMADILLO-LIKE HELICAL DOMAIN-CONTAINING PROTEIN 3"/>
    <property type="match status" value="1"/>
</dbReference>
<dbReference type="EMBL" id="CAWUHC010000130">
    <property type="protein sequence ID" value="CAK7234635.1"/>
    <property type="molecule type" value="Genomic_DNA"/>
</dbReference>
<dbReference type="PANTHER" id="PTHR13608">
    <property type="entry name" value="ARMADILLO-LIKE HELICAL DOMAIN-CONTAINING PROTEIN 3"/>
    <property type="match status" value="1"/>
</dbReference>
<keyword evidence="2" id="KW-0812">Transmembrane</keyword>
<proteinExistence type="predicted"/>
<dbReference type="SMART" id="SM01158">
    <property type="entry name" value="DUF1741"/>
    <property type="match status" value="1"/>
</dbReference>
<keyword evidence="4" id="KW-0472">Membrane</keyword>
<dbReference type="Pfam" id="PF08427">
    <property type="entry name" value="ARMH3_C"/>
    <property type="match status" value="1"/>
</dbReference>
<evidence type="ECO:0000256" key="2">
    <source>
        <dbReference type="ARBA" id="ARBA00022692"/>
    </source>
</evidence>
<organism evidence="7 8">
    <name type="scientific">Sporothrix bragantina</name>
    <dbReference type="NCBI Taxonomy" id="671064"/>
    <lineage>
        <taxon>Eukaryota</taxon>
        <taxon>Fungi</taxon>
        <taxon>Dikarya</taxon>
        <taxon>Ascomycota</taxon>
        <taxon>Pezizomycotina</taxon>
        <taxon>Sordariomycetes</taxon>
        <taxon>Sordariomycetidae</taxon>
        <taxon>Ophiostomatales</taxon>
        <taxon>Ophiostomataceae</taxon>
        <taxon>Sporothrix</taxon>
    </lineage>
</organism>
<keyword evidence="8" id="KW-1185">Reference proteome</keyword>
<gene>
    <name evidence="7" type="ORF">SBRCBS47491_009017</name>
</gene>
<evidence type="ECO:0000256" key="4">
    <source>
        <dbReference type="ARBA" id="ARBA00023136"/>
    </source>
</evidence>